<gene>
    <name evidence="6" type="ORF">ACFQGL_13600</name>
</gene>
<dbReference type="InterPro" id="IPR041698">
    <property type="entry name" value="Methyltransf_25"/>
</dbReference>
<keyword evidence="7" id="KW-1185">Reference proteome</keyword>
<dbReference type="RefSeq" id="WP_377510934.1">
    <property type="nucleotide sequence ID" value="NZ_JBHSQS010000007.1"/>
</dbReference>
<dbReference type="Gene3D" id="3.50.50.60">
    <property type="entry name" value="FAD/NAD(P)-binding domain"/>
    <property type="match status" value="2"/>
</dbReference>
<dbReference type="InterPro" id="IPR050097">
    <property type="entry name" value="Ferredoxin-NADP_redctase_2"/>
</dbReference>
<evidence type="ECO:0000256" key="2">
    <source>
        <dbReference type="ARBA" id="ARBA00023002"/>
    </source>
</evidence>
<keyword evidence="1" id="KW-0285">Flavoprotein</keyword>
<dbReference type="Pfam" id="PF13649">
    <property type="entry name" value="Methyltransf_25"/>
    <property type="match status" value="1"/>
</dbReference>
<evidence type="ECO:0000256" key="3">
    <source>
        <dbReference type="ARBA" id="ARBA00048132"/>
    </source>
</evidence>
<feature type="domain" description="FAD/NAD(P)-binding" evidence="4">
    <location>
        <begin position="5"/>
        <end position="288"/>
    </location>
</feature>
<feature type="domain" description="Methyltransferase" evidence="5">
    <location>
        <begin position="359"/>
        <end position="452"/>
    </location>
</feature>
<dbReference type="EMBL" id="JBHSQS010000007">
    <property type="protein sequence ID" value="MFC5924380.1"/>
    <property type="molecule type" value="Genomic_DNA"/>
</dbReference>
<protein>
    <submittedName>
        <fullName evidence="6">FAD-dependent oxidoreductase</fullName>
    </submittedName>
</protein>
<comment type="caution">
    <text evidence="6">The sequence shown here is derived from an EMBL/GenBank/DDBJ whole genome shotgun (WGS) entry which is preliminary data.</text>
</comment>
<evidence type="ECO:0000256" key="1">
    <source>
        <dbReference type="ARBA" id="ARBA00022630"/>
    </source>
</evidence>
<keyword evidence="2" id="KW-0560">Oxidoreductase</keyword>
<dbReference type="CDD" id="cd02440">
    <property type="entry name" value="AdoMet_MTases"/>
    <property type="match status" value="1"/>
</dbReference>
<dbReference type="SUPFAM" id="SSF53335">
    <property type="entry name" value="S-adenosyl-L-methionine-dependent methyltransferases"/>
    <property type="match status" value="1"/>
</dbReference>
<evidence type="ECO:0000313" key="7">
    <source>
        <dbReference type="Proteomes" id="UP001596226"/>
    </source>
</evidence>
<dbReference type="InterPro" id="IPR036188">
    <property type="entry name" value="FAD/NAD-bd_sf"/>
</dbReference>
<dbReference type="PANTHER" id="PTHR48105">
    <property type="entry name" value="THIOREDOXIN REDUCTASE 1-RELATED-RELATED"/>
    <property type="match status" value="1"/>
</dbReference>
<accession>A0ABW1H3W6</accession>
<proteinExistence type="predicted"/>
<dbReference type="Proteomes" id="UP001596226">
    <property type="component" value="Unassembled WGS sequence"/>
</dbReference>
<dbReference type="SUPFAM" id="SSF51905">
    <property type="entry name" value="FAD/NAD(P)-binding domain"/>
    <property type="match status" value="1"/>
</dbReference>
<organism evidence="6 7">
    <name type="scientific">Micromonospora vulcania</name>
    <dbReference type="NCBI Taxonomy" id="1441873"/>
    <lineage>
        <taxon>Bacteria</taxon>
        <taxon>Bacillati</taxon>
        <taxon>Actinomycetota</taxon>
        <taxon>Actinomycetes</taxon>
        <taxon>Micromonosporales</taxon>
        <taxon>Micromonosporaceae</taxon>
        <taxon>Micromonospora</taxon>
    </lineage>
</organism>
<sequence length="524" mass="55419">MDETYDVVVVGGGAAGLSGALALTRARRSVLVIDSGEPRNAPAGHVHNYLTRDGTPPAELLATGRTEVAGYGGQFRTGRVDAASRDDEGFKLSLDDGSTLRARRLLVTTGLTDELPDVPGVAQRWGRDVLHCPYCHGWEVRDRRIGVLATGPLALHQAEMWRQWSSDVLLLLHDAPAPDEAAAERLAARGIAVVPGPVAGLEVSGDALTGVRLASGRVVALDAVVVATRMVPRAGLLVGLGLAPEEVTMGEYVIGTQIPADPSGATSVPGVWVAGNAADLRSQVISAAAAGLNAGAAINADLIAADTEAALTAYRQMLATAFEAPAWEERYRSRPTVWSGRPNPQLVTEAADLKPGRALDVGSGEGADAVWLAERGWRVTAVDISTTALGRAAGHADAAGVGDLIEWTHADLRETPPAQEAYDLVSAQFMHLPPEQRRELFTRLAAAVAPGGTLLIVGHHPFDLWTSAHRLHVPDMMFTGEEVADSLDPARWEVLSAEARPRTGHDPEGQEITLHDAVLLARRR</sequence>
<reference evidence="7" key="1">
    <citation type="journal article" date="2019" name="Int. J. Syst. Evol. Microbiol.">
        <title>The Global Catalogue of Microorganisms (GCM) 10K type strain sequencing project: providing services to taxonomists for standard genome sequencing and annotation.</title>
        <authorList>
            <consortium name="The Broad Institute Genomics Platform"/>
            <consortium name="The Broad Institute Genome Sequencing Center for Infectious Disease"/>
            <person name="Wu L."/>
            <person name="Ma J."/>
        </authorList>
    </citation>
    <scope>NUCLEOTIDE SEQUENCE [LARGE SCALE GENOMIC DNA]</scope>
    <source>
        <strain evidence="7">CGMCC 4.7144</strain>
    </source>
</reference>
<dbReference type="Gene3D" id="3.40.50.150">
    <property type="entry name" value="Vaccinia Virus protein VP39"/>
    <property type="match status" value="1"/>
</dbReference>
<dbReference type="InterPro" id="IPR023753">
    <property type="entry name" value="FAD/NAD-binding_dom"/>
</dbReference>
<evidence type="ECO:0000259" key="5">
    <source>
        <dbReference type="Pfam" id="PF13649"/>
    </source>
</evidence>
<dbReference type="PRINTS" id="PR00469">
    <property type="entry name" value="PNDRDTASEII"/>
</dbReference>
<dbReference type="Pfam" id="PF07992">
    <property type="entry name" value="Pyr_redox_2"/>
    <property type="match status" value="1"/>
</dbReference>
<name>A0ABW1H3W6_9ACTN</name>
<evidence type="ECO:0000313" key="6">
    <source>
        <dbReference type="EMBL" id="MFC5924380.1"/>
    </source>
</evidence>
<comment type="catalytic activity">
    <reaction evidence="3">
        <text>[thioredoxin]-dithiol + NADP(+) = [thioredoxin]-disulfide + NADPH + H(+)</text>
        <dbReference type="Rhea" id="RHEA:20345"/>
        <dbReference type="Rhea" id="RHEA-COMP:10698"/>
        <dbReference type="Rhea" id="RHEA-COMP:10700"/>
        <dbReference type="ChEBI" id="CHEBI:15378"/>
        <dbReference type="ChEBI" id="CHEBI:29950"/>
        <dbReference type="ChEBI" id="CHEBI:50058"/>
        <dbReference type="ChEBI" id="CHEBI:57783"/>
        <dbReference type="ChEBI" id="CHEBI:58349"/>
        <dbReference type="EC" id="1.8.1.9"/>
    </reaction>
</comment>
<evidence type="ECO:0000259" key="4">
    <source>
        <dbReference type="Pfam" id="PF07992"/>
    </source>
</evidence>
<dbReference type="InterPro" id="IPR029063">
    <property type="entry name" value="SAM-dependent_MTases_sf"/>
</dbReference>
<dbReference type="PRINTS" id="PR00368">
    <property type="entry name" value="FADPNR"/>
</dbReference>